<evidence type="ECO:0000313" key="2">
    <source>
        <dbReference type="Proteomes" id="UP000828390"/>
    </source>
</evidence>
<accession>A0A9D4ER40</accession>
<keyword evidence="2" id="KW-1185">Reference proteome</keyword>
<dbReference type="Proteomes" id="UP000828390">
    <property type="component" value="Unassembled WGS sequence"/>
</dbReference>
<gene>
    <name evidence="1" type="ORF">DPMN_162230</name>
</gene>
<name>A0A9D4ER40_DREPO</name>
<protein>
    <submittedName>
        <fullName evidence="1">Uncharacterized protein</fullName>
    </submittedName>
</protein>
<dbReference type="EMBL" id="JAIWYP010000008">
    <property type="protein sequence ID" value="KAH3784276.1"/>
    <property type="molecule type" value="Genomic_DNA"/>
</dbReference>
<sequence length="54" mass="6522">MLDDTDLYGLNACYHIVLSEQWQRRCDVKDKRIPSVIFHRAIKRIRLILLNFFS</sequence>
<reference evidence="1" key="1">
    <citation type="journal article" date="2019" name="bioRxiv">
        <title>The Genome of the Zebra Mussel, Dreissena polymorpha: A Resource for Invasive Species Research.</title>
        <authorList>
            <person name="McCartney M.A."/>
            <person name="Auch B."/>
            <person name="Kono T."/>
            <person name="Mallez S."/>
            <person name="Zhang Y."/>
            <person name="Obille A."/>
            <person name="Becker A."/>
            <person name="Abrahante J.E."/>
            <person name="Garbe J."/>
            <person name="Badalamenti J.P."/>
            <person name="Herman A."/>
            <person name="Mangelson H."/>
            <person name="Liachko I."/>
            <person name="Sullivan S."/>
            <person name="Sone E.D."/>
            <person name="Koren S."/>
            <person name="Silverstein K.A.T."/>
            <person name="Beckman K.B."/>
            <person name="Gohl D.M."/>
        </authorList>
    </citation>
    <scope>NUCLEOTIDE SEQUENCE</scope>
    <source>
        <strain evidence="1">Duluth1</strain>
        <tissue evidence="1">Whole animal</tissue>
    </source>
</reference>
<organism evidence="1 2">
    <name type="scientific">Dreissena polymorpha</name>
    <name type="common">Zebra mussel</name>
    <name type="synonym">Mytilus polymorpha</name>
    <dbReference type="NCBI Taxonomy" id="45954"/>
    <lineage>
        <taxon>Eukaryota</taxon>
        <taxon>Metazoa</taxon>
        <taxon>Spiralia</taxon>
        <taxon>Lophotrochozoa</taxon>
        <taxon>Mollusca</taxon>
        <taxon>Bivalvia</taxon>
        <taxon>Autobranchia</taxon>
        <taxon>Heteroconchia</taxon>
        <taxon>Euheterodonta</taxon>
        <taxon>Imparidentia</taxon>
        <taxon>Neoheterodontei</taxon>
        <taxon>Myida</taxon>
        <taxon>Dreissenoidea</taxon>
        <taxon>Dreissenidae</taxon>
        <taxon>Dreissena</taxon>
    </lineage>
</organism>
<dbReference type="AlphaFoldDB" id="A0A9D4ER40"/>
<proteinExistence type="predicted"/>
<comment type="caution">
    <text evidence="1">The sequence shown here is derived from an EMBL/GenBank/DDBJ whole genome shotgun (WGS) entry which is preliminary data.</text>
</comment>
<evidence type="ECO:0000313" key="1">
    <source>
        <dbReference type="EMBL" id="KAH3784276.1"/>
    </source>
</evidence>
<reference evidence="1" key="2">
    <citation type="submission" date="2020-11" db="EMBL/GenBank/DDBJ databases">
        <authorList>
            <person name="McCartney M.A."/>
            <person name="Auch B."/>
            <person name="Kono T."/>
            <person name="Mallez S."/>
            <person name="Becker A."/>
            <person name="Gohl D.M."/>
            <person name="Silverstein K.A.T."/>
            <person name="Koren S."/>
            <person name="Bechman K.B."/>
            <person name="Herman A."/>
            <person name="Abrahante J.E."/>
            <person name="Garbe J."/>
        </authorList>
    </citation>
    <scope>NUCLEOTIDE SEQUENCE</scope>
    <source>
        <strain evidence="1">Duluth1</strain>
        <tissue evidence="1">Whole animal</tissue>
    </source>
</reference>